<organism evidence="1 2">
    <name type="scientific">Cardiocondyla obscurior</name>
    <dbReference type="NCBI Taxonomy" id="286306"/>
    <lineage>
        <taxon>Eukaryota</taxon>
        <taxon>Metazoa</taxon>
        <taxon>Ecdysozoa</taxon>
        <taxon>Arthropoda</taxon>
        <taxon>Hexapoda</taxon>
        <taxon>Insecta</taxon>
        <taxon>Pterygota</taxon>
        <taxon>Neoptera</taxon>
        <taxon>Endopterygota</taxon>
        <taxon>Hymenoptera</taxon>
        <taxon>Apocrita</taxon>
        <taxon>Aculeata</taxon>
        <taxon>Formicoidea</taxon>
        <taxon>Formicidae</taxon>
        <taxon>Myrmicinae</taxon>
        <taxon>Cardiocondyla</taxon>
    </lineage>
</organism>
<keyword evidence="2" id="KW-1185">Reference proteome</keyword>
<proteinExistence type="predicted"/>
<protein>
    <submittedName>
        <fullName evidence="1">Uncharacterized protein</fullName>
    </submittedName>
</protein>
<name>A0AAW2FED3_9HYME</name>
<reference evidence="1 2" key="1">
    <citation type="submission" date="2023-03" db="EMBL/GenBank/DDBJ databases">
        <title>High recombination rates correlate with genetic variation in Cardiocondyla obscurior ants.</title>
        <authorList>
            <person name="Errbii M."/>
        </authorList>
    </citation>
    <scope>NUCLEOTIDE SEQUENCE [LARGE SCALE GENOMIC DNA]</scope>
    <source>
        <strain evidence="1">Alpha-2009</strain>
        <tissue evidence="1">Whole body</tissue>
    </source>
</reference>
<dbReference type="AlphaFoldDB" id="A0AAW2FED3"/>
<evidence type="ECO:0000313" key="2">
    <source>
        <dbReference type="Proteomes" id="UP001430953"/>
    </source>
</evidence>
<evidence type="ECO:0000313" key="1">
    <source>
        <dbReference type="EMBL" id="KAL0113600.1"/>
    </source>
</evidence>
<dbReference type="EMBL" id="JADYXP020000012">
    <property type="protein sequence ID" value="KAL0113600.1"/>
    <property type="molecule type" value="Genomic_DNA"/>
</dbReference>
<gene>
    <name evidence="1" type="ORF">PUN28_012628</name>
</gene>
<accession>A0AAW2FED3</accession>
<comment type="caution">
    <text evidence="1">The sequence shown here is derived from an EMBL/GenBank/DDBJ whole genome shotgun (WGS) entry which is preliminary data.</text>
</comment>
<dbReference type="Proteomes" id="UP001430953">
    <property type="component" value="Unassembled WGS sequence"/>
</dbReference>
<sequence length="99" mass="10553">MISNTIHRELGLKFQLSRRYKARQRPSLAALHPLCAPATAGTALHPAAAAITLSPVLPPPPPPVPPPLPPPTCLLIATPTLYPTVPPPPPPPLPTFWPY</sequence>